<dbReference type="AlphaFoldDB" id="A0A1M3KVE6"/>
<protein>
    <recommendedName>
        <fullName evidence="2">Fumarylacetoacetase-like C-terminal domain-containing protein</fullName>
    </recommendedName>
</protein>
<dbReference type="STRING" id="1895771.BGO89_12750"/>
<comment type="caution">
    <text evidence="3">The sequence shown here is derived from an EMBL/GenBank/DDBJ whole genome shotgun (WGS) entry which is preliminary data.</text>
</comment>
<dbReference type="EMBL" id="MKVH01000025">
    <property type="protein sequence ID" value="OJX56206.1"/>
    <property type="molecule type" value="Genomic_DNA"/>
</dbReference>
<feature type="domain" description="Fumarylacetoacetase-like C-terminal" evidence="2">
    <location>
        <begin position="16"/>
        <end position="211"/>
    </location>
</feature>
<dbReference type="GO" id="GO:0046872">
    <property type="term" value="F:metal ion binding"/>
    <property type="evidence" value="ECO:0007669"/>
    <property type="project" value="UniProtKB-KW"/>
</dbReference>
<evidence type="ECO:0000259" key="2">
    <source>
        <dbReference type="Pfam" id="PF01557"/>
    </source>
</evidence>
<dbReference type="PANTHER" id="PTHR11820:SF7">
    <property type="entry name" value="ACYLPYRUVASE FAHD1, MITOCHONDRIAL"/>
    <property type="match status" value="1"/>
</dbReference>
<name>A0A1M3KVE6_9BACT</name>
<dbReference type="InterPro" id="IPR011234">
    <property type="entry name" value="Fumarylacetoacetase-like_C"/>
</dbReference>
<organism evidence="3 4">
    <name type="scientific">Candidatus Kapaibacterium thiocyanatum</name>
    <dbReference type="NCBI Taxonomy" id="1895771"/>
    <lineage>
        <taxon>Bacteria</taxon>
        <taxon>Pseudomonadati</taxon>
        <taxon>Candidatus Kapaibacteriota</taxon>
        <taxon>Candidatus Kapaibacteriia</taxon>
        <taxon>Candidatus Kapaibacteriales</taxon>
        <taxon>Candidatus Kapaibacteriaceae</taxon>
        <taxon>Candidatus Kapaibacterium</taxon>
    </lineage>
</organism>
<accession>A0A1M3KVE6</accession>
<dbReference type="InterPro" id="IPR036663">
    <property type="entry name" value="Fumarylacetoacetase_C_sf"/>
</dbReference>
<evidence type="ECO:0000313" key="4">
    <source>
        <dbReference type="Proteomes" id="UP000184233"/>
    </source>
</evidence>
<proteinExistence type="predicted"/>
<reference evidence="3 4" key="1">
    <citation type="submission" date="2016-09" db="EMBL/GenBank/DDBJ databases">
        <title>Genome-resolved meta-omics ties microbial dynamics to process performance in biotechnology for thiocyanate degradation.</title>
        <authorList>
            <person name="Kantor R.S."/>
            <person name="Huddy R.J."/>
            <person name="Iyer R."/>
            <person name="Thomas B.C."/>
            <person name="Brown C.T."/>
            <person name="Anantharaman K."/>
            <person name="Tringe S."/>
            <person name="Hettich R.L."/>
            <person name="Harrison S.T."/>
            <person name="Banfield J.F."/>
        </authorList>
    </citation>
    <scope>NUCLEOTIDE SEQUENCE [LARGE SCALE GENOMIC DNA]</scope>
    <source>
        <strain evidence="3">59-99</strain>
    </source>
</reference>
<evidence type="ECO:0000313" key="3">
    <source>
        <dbReference type="EMBL" id="OJX56206.1"/>
    </source>
</evidence>
<gene>
    <name evidence="3" type="ORF">BGO89_12750</name>
</gene>
<dbReference type="Proteomes" id="UP000184233">
    <property type="component" value="Unassembled WGS sequence"/>
</dbReference>
<dbReference type="Pfam" id="PF01557">
    <property type="entry name" value="FAA_hydrolase"/>
    <property type="match status" value="1"/>
</dbReference>
<dbReference type="GO" id="GO:0018773">
    <property type="term" value="F:acetylpyruvate hydrolase activity"/>
    <property type="evidence" value="ECO:0007669"/>
    <property type="project" value="TreeGrafter"/>
</dbReference>
<dbReference type="SUPFAM" id="SSF56529">
    <property type="entry name" value="FAH"/>
    <property type="match status" value="1"/>
</dbReference>
<evidence type="ECO:0000256" key="1">
    <source>
        <dbReference type="ARBA" id="ARBA00022723"/>
    </source>
</evidence>
<dbReference type="Gene3D" id="3.90.850.10">
    <property type="entry name" value="Fumarylacetoacetase-like, C-terminal domain"/>
    <property type="match status" value="1"/>
</dbReference>
<keyword evidence="1" id="KW-0479">Metal-binding</keyword>
<sequence>MNWTFTSKATLPVGTLYGIGRNYAAHAREMGAAVPDDPIVFIKPPSSYAPDGSIVALPAWSDNVHHEVELVVVIGIDAENVTVDDAYKVIAGYGIGLDLTARDVQATAKQRGEPWAVAKGWKGSAPVSHIVPADAAGPGPWTIALDVNGERRQHASTATMERTVAEMISYLSRIFTLRMGDAIFTGTPEGVAQIRRGDRAVATLDDLTTLRISFA</sequence>
<dbReference type="PANTHER" id="PTHR11820">
    <property type="entry name" value="ACYLPYRUVASE"/>
    <property type="match status" value="1"/>
</dbReference>